<evidence type="ECO:0000313" key="2">
    <source>
        <dbReference type="EMBL" id="VYT04945.1"/>
    </source>
</evidence>
<name>A0A6N2TH83_9BIFI</name>
<reference evidence="1 3" key="1">
    <citation type="journal article" date="2019" name="Nat. Med.">
        <title>A library of human gut bacterial isolates paired with longitudinal multiomics data enables mechanistic microbiome research.</title>
        <authorList>
            <person name="Poyet M."/>
            <person name="Groussin M."/>
            <person name="Gibbons S.M."/>
            <person name="Avila-Pacheco J."/>
            <person name="Jiang X."/>
            <person name="Kearney S.M."/>
            <person name="Perrotta A.R."/>
            <person name="Berdy B."/>
            <person name="Zhao S."/>
            <person name="Lieberman T.D."/>
            <person name="Swanson P.K."/>
            <person name="Smith M."/>
            <person name="Roesemann S."/>
            <person name="Alexander J.E."/>
            <person name="Rich S.A."/>
            <person name="Livny J."/>
            <person name="Vlamakis H."/>
            <person name="Clish C."/>
            <person name="Bullock K."/>
            <person name="Deik A."/>
            <person name="Scott J."/>
            <person name="Pierce K.A."/>
            <person name="Xavier R.J."/>
            <person name="Alm E.J."/>
        </authorList>
    </citation>
    <scope>NUCLEOTIDE SEQUENCE [LARGE SCALE GENOMIC DNA]</scope>
    <source>
        <strain evidence="1 3">BIOML-A2</strain>
    </source>
</reference>
<dbReference type="InterPro" id="IPR036812">
    <property type="entry name" value="NAD(P)_OxRdtase_dom_sf"/>
</dbReference>
<accession>A0A6N2TH83</accession>
<dbReference type="AlphaFoldDB" id="A0A6N2TH83"/>
<dbReference type="SUPFAM" id="SSF51430">
    <property type="entry name" value="NAD(P)-linked oxidoreductase"/>
    <property type="match status" value="1"/>
</dbReference>
<keyword evidence="2" id="KW-0560">Oxidoreductase</keyword>
<evidence type="ECO:0000313" key="1">
    <source>
        <dbReference type="EMBL" id="KAB7462430.1"/>
    </source>
</evidence>
<evidence type="ECO:0000313" key="3">
    <source>
        <dbReference type="Proteomes" id="UP000429211"/>
    </source>
</evidence>
<reference evidence="2" key="2">
    <citation type="submission" date="2019-11" db="EMBL/GenBank/DDBJ databases">
        <authorList>
            <person name="Feng L."/>
        </authorList>
    </citation>
    <scope>NUCLEOTIDE SEQUENCE</scope>
    <source>
        <strain evidence="2">BdentiumLFYP24</strain>
    </source>
</reference>
<dbReference type="EMBL" id="CACRSP010000004">
    <property type="protein sequence ID" value="VYT04945.1"/>
    <property type="molecule type" value="Genomic_DNA"/>
</dbReference>
<proteinExistence type="predicted"/>
<dbReference type="EC" id="1.1.1.346" evidence="2"/>
<dbReference type="Proteomes" id="UP000429211">
    <property type="component" value="Unassembled WGS sequence"/>
</dbReference>
<dbReference type="RefSeq" id="WP_034522423.1">
    <property type="nucleotide sequence ID" value="NZ_CACRSP010000004.1"/>
</dbReference>
<protein>
    <submittedName>
        <fullName evidence="1 2">2,5-diketo-D-gluconic acid reductase</fullName>
        <ecNumber evidence="2">1.1.1.346</ecNumber>
    </submittedName>
</protein>
<dbReference type="Gene3D" id="3.20.20.100">
    <property type="entry name" value="NADP-dependent oxidoreductase domain"/>
    <property type="match status" value="1"/>
</dbReference>
<gene>
    <name evidence="2" type="primary">dkgA</name>
    <name evidence="2" type="ORF">BDLFYP24_01996</name>
    <name evidence="1" type="ORF">GBB04_01220</name>
</gene>
<sequence length="55" mass="6040">MTQPSIPSVPNMQLNNSVPILQIGFGTYQIPVTATQQAIEQALEIGYRHIDTENA</sequence>
<dbReference type="GO" id="GO:0016491">
    <property type="term" value="F:oxidoreductase activity"/>
    <property type="evidence" value="ECO:0007669"/>
    <property type="project" value="UniProtKB-KW"/>
</dbReference>
<dbReference type="EMBL" id="WDPD01000001">
    <property type="protein sequence ID" value="KAB7462430.1"/>
    <property type="molecule type" value="Genomic_DNA"/>
</dbReference>
<organism evidence="2">
    <name type="scientific">Bifidobacterium dentium</name>
    <dbReference type="NCBI Taxonomy" id="1689"/>
    <lineage>
        <taxon>Bacteria</taxon>
        <taxon>Bacillati</taxon>
        <taxon>Actinomycetota</taxon>
        <taxon>Actinomycetes</taxon>
        <taxon>Bifidobacteriales</taxon>
        <taxon>Bifidobacteriaceae</taxon>
        <taxon>Bifidobacterium</taxon>
    </lineage>
</organism>